<evidence type="ECO:0008006" key="3">
    <source>
        <dbReference type="Google" id="ProtNLM"/>
    </source>
</evidence>
<accession>A0ABR2KXU5</accession>
<evidence type="ECO:0000313" key="1">
    <source>
        <dbReference type="EMBL" id="KAK8895683.1"/>
    </source>
</evidence>
<gene>
    <name evidence="1" type="ORF">M9Y10_013567</name>
</gene>
<comment type="caution">
    <text evidence="1">The sequence shown here is derived from an EMBL/GenBank/DDBJ whole genome shotgun (WGS) entry which is preliminary data.</text>
</comment>
<reference evidence="1 2" key="1">
    <citation type="submission" date="2024-04" db="EMBL/GenBank/DDBJ databases">
        <title>Tritrichomonas musculus Genome.</title>
        <authorList>
            <person name="Alves-Ferreira E."/>
            <person name="Grigg M."/>
            <person name="Lorenzi H."/>
            <person name="Galac M."/>
        </authorList>
    </citation>
    <scope>NUCLEOTIDE SEQUENCE [LARGE SCALE GENOMIC DNA]</scope>
    <source>
        <strain evidence="1 2">EAF2021</strain>
    </source>
</reference>
<protein>
    <recommendedName>
        <fullName evidence="3">Surface antigen BspA-like</fullName>
    </recommendedName>
</protein>
<proteinExistence type="predicted"/>
<dbReference type="PANTHER" id="PTHR45661">
    <property type="entry name" value="SURFACE ANTIGEN"/>
    <property type="match status" value="1"/>
</dbReference>
<organism evidence="1 2">
    <name type="scientific">Tritrichomonas musculus</name>
    <dbReference type="NCBI Taxonomy" id="1915356"/>
    <lineage>
        <taxon>Eukaryota</taxon>
        <taxon>Metamonada</taxon>
        <taxon>Parabasalia</taxon>
        <taxon>Tritrichomonadida</taxon>
        <taxon>Tritrichomonadidae</taxon>
        <taxon>Tritrichomonas</taxon>
    </lineage>
</organism>
<dbReference type="SUPFAM" id="SSF48403">
    <property type="entry name" value="Ankyrin repeat"/>
    <property type="match status" value="1"/>
</dbReference>
<dbReference type="SUPFAM" id="SSF52058">
    <property type="entry name" value="L domain-like"/>
    <property type="match status" value="1"/>
</dbReference>
<keyword evidence="2" id="KW-1185">Reference proteome</keyword>
<evidence type="ECO:0000313" key="2">
    <source>
        <dbReference type="Proteomes" id="UP001470230"/>
    </source>
</evidence>
<dbReference type="InterPro" id="IPR053139">
    <property type="entry name" value="Surface_bspA-like"/>
</dbReference>
<name>A0ABR2KXU5_9EUKA</name>
<dbReference type="PANTHER" id="PTHR45661:SF3">
    <property type="entry name" value="IG-LIKE DOMAIN-CONTAINING PROTEIN"/>
    <property type="match status" value="1"/>
</dbReference>
<dbReference type="EMBL" id="JAPFFF010000002">
    <property type="protein sequence ID" value="KAK8895683.1"/>
    <property type="molecule type" value="Genomic_DNA"/>
</dbReference>
<dbReference type="Gene3D" id="3.40.50.12480">
    <property type="match status" value="1"/>
</dbReference>
<dbReference type="Pfam" id="PF13306">
    <property type="entry name" value="LRR_5"/>
    <property type="match status" value="1"/>
</dbReference>
<sequence>MNIKENLKKMEELQNIILEILDGDDFEKKKDSLNNMLTSIQFQKDHYKLKTILSLIIRIANNHHRGKNFHENIFQILNIFIPSIKQTWSNDEIFDIFKSNNRILLFLIEEGIFQINESIAFKMTDKQSDFKFRDYFFPELKPFIEEVTNLIEPEIPSDFDEKRKIGENDSYICKLVREDLIDDFITYVNQTNYNLEVLIEVSPYETNEFLKNQSKPALIEYAAFFGSLQIMKYMYLNHVRFTPSLLLYAIHGSNAEMIHFLEENDVKPIAHMFDLCLGESIKCHHNDIATYLNNNYKVEVEKWIKDDFNENIVSYSFHYRNYCFFPDEINANDNLCFCYACIFGGCKKLVNFEIPSFVTKIEDNAFQNCPNLCEITVHSSLNKIGCYAFDNCERLKNFSIPSSVTLIGRYAFADCSSLAKIEIPSSITSIEENTFSHCSSLIEIKIPSSVTSIGKCALEECKLLEEVNIPSSITSIEDETFSGCSSLIKVTIPSSVTLIGRRAFYNCSSLQQITIPSSVTSIGYGAFEDCISLSEIYIPSSITSITQFAFHGCNNLANVKIPSSVTKIEDSAFSNCTSLEQVIIPYSVVSIGRFAFFSCTSIKNVIFEDPPLINLIDTSAFEHCCSLSSINIPPSINKIGMYAFGGCKSLTPFEVSPNIGIRIFEESPKQNPNQYNLYYNRRGGYHPGPCNIF</sequence>
<dbReference type="Gene3D" id="3.80.10.10">
    <property type="entry name" value="Ribonuclease Inhibitor"/>
    <property type="match status" value="3"/>
</dbReference>
<dbReference type="InterPro" id="IPR032675">
    <property type="entry name" value="LRR_dom_sf"/>
</dbReference>
<dbReference type="InterPro" id="IPR036770">
    <property type="entry name" value="Ankyrin_rpt-contain_sf"/>
</dbReference>
<dbReference type="InterPro" id="IPR026906">
    <property type="entry name" value="LRR_5"/>
</dbReference>
<dbReference type="Proteomes" id="UP001470230">
    <property type="component" value="Unassembled WGS sequence"/>
</dbReference>